<organism evidence="13 14">
    <name type="scientific">Hydnum rufescens UP504</name>
    <dbReference type="NCBI Taxonomy" id="1448309"/>
    <lineage>
        <taxon>Eukaryota</taxon>
        <taxon>Fungi</taxon>
        <taxon>Dikarya</taxon>
        <taxon>Basidiomycota</taxon>
        <taxon>Agaricomycotina</taxon>
        <taxon>Agaricomycetes</taxon>
        <taxon>Cantharellales</taxon>
        <taxon>Hydnaceae</taxon>
        <taxon>Hydnum</taxon>
    </lineage>
</organism>
<name>A0A9P6E0I0_9AGAM</name>
<dbReference type="EMBL" id="MU128911">
    <property type="protein sequence ID" value="KAF9520627.1"/>
    <property type="molecule type" value="Genomic_DNA"/>
</dbReference>
<proteinExistence type="inferred from homology"/>
<feature type="region of interest" description="Disordered" evidence="9">
    <location>
        <begin position="759"/>
        <end position="867"/>
    </location>
</feature>
<keyword evidence="14" id="KW-1185">Reference proteome</keyword>
<feature type="compositionally biased region" description="Pro residues" evidence="9">
    <location>
        <begin position="140"/>
        <end position="151"/>
    </location>
</feature>
<feature type="active site" description="Charge relay system" evidence="7 8">
    <location>
        <position position="244"/>
    </location>
</feature>
<feature type="signal peptide" evidence="11">
    <location>
        <begin position="1"/>
        <end position="19"/>
    </location>
</feature>
<dbReference type="Gene3D" id="3.40.50.200">
    <property type="entry name" value="Peptidase S8/S53 domain"/>
    <property type="match status" value="1"/>
</dbReference>
<dbReference type="PROSITE" id="PS00137">
    <property type="entry name" value="SUBTILASE_HIS"/>
    <property type="match status" value="1"/>
</dbReference>
<evidence type="ECO:0000256" key="8">
    <source>
        <dbReference type="PROSITE-ProRule" id="PRU01240"/>
    </source>
</evidence>
<dbReference type="InterPro" id="IPR023828">
    <property type="entry name" value="Peptidase_S8_Ser-AS"/>
</dbReference>
<feature type="active site" description="Charge relay system" evidence="7 8">
    <location>
        <position position="206"/>
    </location>
</feature>
<keyword evidence="4 8" id="KW-0378">Hydrolase</keyword>
<dbReference type="SUPFAM" id="SSF49785">
    <property type="entry name" value="Galactose-binding domain-like"/>
    <property type="match status" value="1"/>
</dbReference>
<dbReference type="Pfam" id="PF00082">
    <property type="entry name" value="Peptidase_S8"/>
    <property type="match status" value="1"/>
</dbReference>
<dbReference type="Proteomes" id="UP000886523">
    <property type="component" value="Unassembled WGS sequence"/>
</dbReference>
<keyword evidence="6" id="KW-0106">Calcium</keyword>
<evidence type="ECO:0000256" key="11">
    <source>
        <dbReference type="SAM" id="SignalP"/>
    </source>
</evidence>
<evidence type="ECO:0000259" key="12">
    <source>
        <dbReference type="PROSITE" id="PS51829"/>
    </source>
</evidence>
<dbReference type="GO" id="GO:0004252">
    <property type="term" value="F:serine-type endopeptidase activity"/>
    <property type="evidence" value="ECO:0007669"/>
    <property type="project" value="UniProtKB-UniRule"/>
</dbReference>
<keyword evidence="10" id="KW-0472">Membrane</keyword>
<feature type="region of interest" description="Disordered" evidence="9">
    <location>
        <begin position="619"/>
        <end position="692"/>
    </location>
</feature>
<dbReference type="GO" id="GO:0016485">
    <property type="term" value="P:protein processing"/>
    <property type="evidence" value="ECO:0007669"/>
    <property type="project" value="TreeGrafter"/>
</dbReference>
<comment type="caution">
    <text evidence="13">The sequence shown here is derived from an EMBL/GenBank/DDBJ whole genome shotgun (WGS) entry which is preliminary data.</text>
</comment>
<dbReference type="InterPro" id="IPR015500">
    <property type="entry name" value="Peptidase_S8_subtilisin-rel"/>
</dbReference>
<evidence type="ECO:0000256" key="7">
    <source>
        <dbReference type="PIRSR" id="PIRSR615500-1"/>
    </source>
</evidence>
<evidence type="ECO:0000256" key="1">
    <source>
        <dbReference type="ARBA" id="ARBA00005325"/>
    </source>
</evidence>
<feature type="active site" description="Charge relay system" evidence="7 8">
    <location>
        <position position="406"/>
    </location>
</feature>
<evidence type="ECO:0000256" key="4">
    <source>
        <dbReference type="ARBA" id="ARBA00022801"/>
    </source>
</evidence>
<evidence type="ECO:0000256" key="10">
    <source>
        <dbReference type="SAM" id="Phobius"/>
    </source>
</evidence>
<keyword evidence="3 11" id="KW-0732">Signal</keyword>
<dbReference type="GO" id="GO:0000139">
    <property type="term" value="C:Golgi membrane"/>
    <property type="evidence" value="ECO:0007669"/>
    <property type="project" value="TreeGrafter"/>
</dbReference>
<dbReference type="AlphaFoldDB" id="A0A9P6E0I0"/>
<feature type="compositionally biased region" description="Low complexity" evidence="9">
    <location>
        <begin position="676"/>
        <end position="691"/>
    </location>
</feature>
<evidence type="ECO:0000313" key="13">
    <source>
        <dbReference type="EMBL" id="KAF9520627.1"/>
    </source>
</evidence>
<dbReference type="PANTHER" id="PTHR42884">
    <property type="entry name" value="PROPROTEIN CONVERTASE SUBTILISIN/KEXIN-RELATED"/>
    <property type="match status" value="1"/>
</dbReference>
<protein>
    <recommendedName>
        <fullName evidence="12">P/Homo B domain-containing protein</fullName>
    </recommendedName>
</protein>
<dbReference type="InterPro" id="IPR036852">
    <property type="entry name" value="Peptidase_S8/S53_dom_sf"/>
</dbReference>
<dbReference type="Pfam" id="PF01483">
    <property type="entry name" value="P_proprotein"/>
    <property type="match status" value="1"/>
</dbReference>
<dbReference type="PROSITE" id="PS00138">
    <property type="entry name" value="SUBTILASE_SER"/>
    <property type="match status" value="1"/>
</dbReference>
<evidence type="ECO:0000256" key="5">
    <source>
        <dbReference type="ARBA" id="ARBA00022825"/>
    </source>
</evidence>
<keyword evidence="10" id="KW-1133">Transmembrane helix</keyword>
<evidence type="ECO:0000313" key="14">
    <source>
        <dbReference type="Proteomes" id="UP000886523"/>
    </source>
</evidence>
<dbReference type="PROSITE" id="PS51892">
    <property type="entry name" value="SUBTILASE"/>
    <property type="match status" value="1"/>
</dbReference>
<dbReference type="InterPro" id="IPR008979">
    <property type="entry name" value="Galactose-bd-like_sf"/>
</dbReference>
<dbReference type="SUPFAM" id="SSF52743">
    <property type="entry name" value="Subtilisin-like"/>
    <property type="match status" value="1"/>
</dbReference>
<evidence type="ECO:0000256" key="9">
    <source>
        <dbReference type="SAM" id="MobiDB-lite"/>
    </source>
</evidence>
<feature type="compositionally biased region" description="Polar residues" evidence="9">
    <location>
        <begin position="632"/>
        <end position="642"/>
    </location>
</feature>
<dbReference type="InterPro" id="IPR000209">
    <property type="entry name" value="Peptidase_S8/S53_dom"/>
</dbReference>
<dbReference type="GO" id="GO:0005802">
    <property type="term" value="C:trans-Golgi network"/>
    <property type="evidence" value="ECO:0007669"/>
    <property type="project" value="TreeGrafter"/>
</dbReference>
<dbReference type="PRINTS" id="PR00723">
    <property type="entry name" value="SUBTILISIN"/>
</dbReference>
<reference evidence="13" key="1">
    <citation type="journal article" date="2020" name="Nat. Commun.">
        <title>Large-scale genome sequencing of mycorrhizal fungi provides insights into the early evolution of symbiotic traits.</title>
        <authorList>
            <person name="Miyauchi S."/>
            <person name="Kiss E."/>
            <person name="Kuo A."/>
            <person name="Drula E."/>
            <person name="Kohler A."/>
            <person name="Sanchez-Garcia M."/>
            <person name="Morin E."/>
            <person name="Andreopoulos B."/>
            <person name="Barry K.W."/>
            <person name="Bonito G."/>
            <person name="Buee M."/>
            <person name="Carver A."/>
            <person name="Chen C."/>
            <person name="Cichocki N."/>
            <person name="Clum A."/>
            <person name="Culley D."/>
            <person name="Crous P.W."/>
            <person name="Fauchery L."/>
            <person name="Girlanda M."/>
            <person name="Hayes R.D."/>
            <person name="Keri Z."/>
            <person name="LaButti K."/>
            <person name="Lipzen A."/>
            <person name="Lombard V."/>
            <person name="Magnuson J."/>
            <person name="Maillard F."/>
            <person name="Murat C."/>
            <person name="Nolan M."/>
            <person name="Ohm R.A."/>
            <person name="Pangilinan J."/>
            <person name="Pereira M.F."/>
            <person name="Perotto S."/>
            <person name="Peter M."/>
            <person name="Pfister S."/>
            <person name="Riley R."/>
            <person name="Sitrit Y."/>
            <person name="Stielow J.B."/>
            <person name="Szollosi G."/>
            <person name="Zifcakova L."/>
            <person name="Stursova M."/>
            <person name="Spatafora J.W."/>
            <person name="Tedersoo L."/>
            <person name="Vaario L.M."/>
            <person name="Yamada A."/>
            <person name="Yan M."/>
            <person name="Wang P."/>
            <person name="Xu J."/>
            <person name="Bruns T."/>
            <person name="Baldrian P."/>
            <person name="Vilgalys R."/>
            <person name="Dunand C."/>
            <person name="Henrissat B."/>
            <person name="Grigoriev I.V."/>
            <person name="Hibbett D."/>
            <person name="Nagy L.G."/>
            <person name="Martin F.M."/>
        </authorList>
    </citation>
    <scope>NUCLEOTIDE SEQUENCE</scope>
    <source>
        <strain evidence="13">UP504</strain>
    </source>
</reference>
<keyword evidence="10" id="KW-0812">Transmembrane</keyword>
<evidence type="ECO:0000256" key="2">
    <source>
        <dbReference type="ARBA" id="ARBA00022670"/>
    </source>
</evidence>
<feature type="chain" id="PRO_5040504505" description="P/Homo B domain-containing protein" evidence="11">
    <location>
        <begin position="20"/>
        <end position="867"/>
    </location>
</feature>
<accession>A0A9P6E0I0</accession>
<dbReference type="InterPro" id="IPR034182">
    <property type="entry name" value="Kexin/furin"/>
</dbReference>
<feature type="domain" description="P/Homo B" evidence="12">
    <location>
        <begin position="482"/>
        <end position="612"/>
    </location>
</feature>
<dbReference type="PROSITE" id="PS51829">
    <property type="entry name" value="P_HOMO_B"/>
    <property type="match status" value="1"/>
</dbReference>
<feature type="compositionally biased region" description="Acidic residues" evidence="9">
    <location>
        <begin position="783"/>
        <end position="794"/>
    </location>
</feature>
<evidence type="ECO:0000256" key="6">
    <source>
        <dbReference type="ARBA" id="ARBA00022837"/>
    </source>
</evidence>
<gene>
    <name evidence="13" type="ORF">BS47DRAFT_1370418</name>
</gene>
<dbReference type="OrthoDB" id="300641at2759"/>
<dbReference type="PANTHER" id="PTHR42884:SF14">
    <property type="entry name" value="NEUROENDOCRINE CONVERTASE 1"/>
    <property type="match status" value="1"/>
</dbReference>
<feature type="region of interest" description="Disordered" evidence="9">
    <location>
        <begin position="126"/>
        <end position="151"/>
    </location>
</feature>
<evidence type="ECO:0000256" key="3">
    <source>
        <dbReference type="ARBA" id="ARBA00022729"/>
    </source>
</evidence>
<dbReference type="CDD" id="cd04059">
    <property type="entry name" value="Peptidases_S8_Protein_convertases_Kexins_Furin-like"/>
    <property type="match status" value="1"/>
</dbReference>
<dbReference type="FunFam" id="3.40.50.200:FF:000005">
    <property type="entry name" value="Proprotein convertase subtilisin/kexin type 7"/>
    <property type="match status" value="1"/>
</dbReference>
<keyword evidence="2 8" id="KW-0645">Protease</keyword>
<dbReference type="Gene3D" id="2.60.120.260">
    <property type="entry name" value="Galactose-binding domain-like"/>
    <property type="match status" value="2"/>
</dbReference>
<dbReference type="InterPro" id="IPR002884">
    <property type="entry name" value="P_dom"/>
</dbReference>
<feature type="compositionally biased region" description="Basic and acidic residues" evidence="9">
    <location>
        <begin position="829"/>
        <end position="845"/>
    </location>
</feature>
<keyword evidence="5 8" id="KW-0720">Serine protease</keyword>
<dbReference type="InterPro" id="IPR022398">
    <property type="entry name" value="Peptidase_S8_His-AS"/>
</dbReference>
<feature type="transmembrane region" description="Helical" evidence="10">
    <location>
        <begin position="708"/>
        <end position="728"/>
    </location>
</feature>
<comment type="similarity">
    <text evidence="1">Belongs to the peptidase S8 family. Furin subfamily.</text>
</comment>
<feature type="compositionally biased region" description="Basic and acidic residues" evidence="9">
    <location>
        <begin position="766"/>
        <end position="777"/>
    </location>
</feature>
<sequence>MRCIAIITLLLLGIPNLSAFSASVPAKRSYSTHDYYVLEYDPALSLSLQECADALSVEIVEQVGELENHWLVRTPNGVPSGRSLDGDPVLRRLAALRRRGRSSSPHLQLRSPSEIRRLARAIRSLEPQTPRLRTKKRAPTPFPGPAPPPVTPTKADRIALELGIVDPIFHDQWHLANPDYPAYDLNVSGLWSQGVTGKGVYVAVVDDGLDSTSDDLAANFNLEGSWDFNDHTNLPTPRLSDDQHGTRCCGEIAAVKNDVCGVGVAYDSKIAGIRILSGPISDADEAASLNYGYNQTSIYSCSWGPLDDGKSMDAPSYLIQKAVVNGVHKGRNGKALSLSSQCNFDGYTNSIYSVTVAAVDHEGKHPYYSEACAANMIVAYSSGGGKRISTTDVGKNKCTSVHGGTSAAAPLAAGVFALALQVRPELTWRDIQHLCVRASLRINPDDPDWQMTSVGRPYSYKYGYGALDAWTYVELARTWKLVKPQAWVDLPQVEIQGSNITPDGVMSGGTFISANGVDSKITVTSGVLKENNFESLEHITVKVWISHARRGDVEVQIVHVLAAARRWQFMSVKHWGEDPIGIWTLHIKDQGLPNRNGSFLGWSLSLWGECIDPSKAKLWTFPPGSEEEDATETPSLTVSSTKTHPKPTDNLPDGHHTAVGEATKPAFGDIKPPTPTAQTSSSPSATPSVTPDEGYFSHMGDLLSNQTWLFGAIGLVTLFAIIVGVFFWRRRVRRRSADYTAVGTEDHAMGTIRGSMSRLLGKRSRPRDGEGRTKELYDALGEPNDDDDSAGEEDGLVRGHNTASPALRYHDGFLDDDQLDPAPPVRPTGEGERDVDSRKPRREDEASSSPSGSGTGSWEHASADVPR</sequence>